<evidence type="ECO:0000313" key="7">
    <source>
        <dbReference type="Proteomes" id="UP000678499"/>
    </source>
</evidence>
<dbReference type="SUPFAM" id="SSF54768">
    <property type="entry name" value="dsRNA-binding domain-like"/>
    <property type="match status" value="1"/>
</dbReference>
<dbReference type="EMBL" id="CAJPEX010002383">
    <property type="protein sequence ID" value="CAG0920918.1"/>
    <property type="molecule type" value="Genomic_DNA"/>
</dbReference>
<dbReference type="PANTHER" id="PTHR10656:SF42">
    <property type="entry name" value="CYCLIC GMP-AMP SYNTHASE-LIKE PROTEIN-RELATED"/>
    <property type="match status" value="1"/>
</dbReference>
<proteinExistence type="inferred from homology"/>
<keyword evidence="3" id="KW-0342">GTP-binding</keyword>
<dbReference type="EMBL" id="OA884420">
    <property type="protein sequence ID" value="CAD7280766.1"/>
    <property type="molecule type" value="Genomic_DNA"/>
</dbReference>
<organism evidence="6">
    <name type="scientific">Notodromas monacha</name>
    <dbReference type="NCBI Taxonomy" id="399045"/>
    <lineage>
        <taxon>Eukaryota</taxon>
        <taxon>Metazoa</taxon>
        <taxon>Ecdysozoa</taxon>
        <taxon>Arthropoda</taxon>
        <taxon>Crustacea</taxon>
        <taxon>Oligostraca</taxon>
        <taxon>Ostracoda</taxon>
        <taxon>Podocopa</taxon>
        <taxon>Podocopida</taxon>
        <taxon>Cypridocopina</taxon>
        <taxon>Cypridoidea</taxon>
        <taxon>Cyprididae</taxon>
        <taxon>Notodromas</taxon>
    </lineage>
</organism>
<dbReference type="Proteomes" id="UP000678499">
    <property type="component" value="Unassembled WGS sequence"/>
</dbReference>
<keyword evidence="3" id="KW-0547">Nucleotide-binding</keyword>
<accession>A0A7R9BSI7</accession>
<evidence type="ECO:0000313" key="6">
    <source>
        <dbReference type="EMBL" id="CAD7280766.1"/>
    </source>
</evidence>
<dbReference type="PANTHER" id="PTHR10656">
    <property type="entry name" value="CELL FATE DETERMINING PROTEIN MAB21-RELATED"/>
    <property type="match status" value="1"/>
</dbReference>
<evidence type="ECO:0000256" key="2">
    <source>
        <dbReference type="ARBA" id="ARBA00008307"/>
    </source>
</evidence>
<comment type="similarity">
    <text evidence="2">Belongs to the mab-21 family.</text>
</comment>
<evidence type="ECO:0000256" key="5">
    <source>
        <dbReference type="SAM" id="MobiDB-lite"/>
    </source>
</evidence>
<comment type="cofactor">
    <cofactor evidence="1">
        <name>Mn(2+)</name>
        <dbReference type="ChEBI" id="CHEBI:29035"/>
    </cofactor>
</comment>
<keyword evidence="7" id="KW-1185">Reference proteome</keyword>
<sequence>MSTRGAVIESDETGKQSNAHRSELRPDARRDDTERKIFGIPTRTRSGEPKDAVVLLNEVTMKRLPPVKLLLYKQDADSIVALCIVGNKIVEARGKPKEARLSAINEMLSKLSHHCESGYASENPHSPSSNSQQVHDSSVEETKDEQDRPRAKSSWGKLMSLAREMLPPVKYDVRVVRRSTGPLFITRCRVKHFVTYGEAAGVNGKRKSKITAAEAMLERLKTLPPMVVDLDVDLVNHLIKSYFVFSQGSEEEDYHLINAPISRAITERSVPSRKEVKRDKIIFNRLSMNFLREMVKDNFFEDHFVKAFLGGSFFDQVELGRDYEVLLVLWHSPNLMPMDTIASGSPKLRMIRPDSFADALSCMEFLGDRGFVLPSKVLDWFNGLAQHSSQNCVLPPGMKVRGSTVDGTFVLKITDEDVEFSVKLKPCFMFPSLTRLPACTVDLKYLSKVLDSEWYMVPERVMAVQGQSAKRQTHWTIVAPAGEREIFHDTQCCKPLLRLFYDLNETEGWKLPLSALKNMFIDEVLLHNEFEFWNFADCASLFIMMLSKLESCLESGHFPTVWESSELKIAEVLSVPTLKKVLKLRSSCLSCYRRAAQFSDPPRNAEFLQELYSLLASSKKKARLGKKIAHE</sequence>
<dbReference type="OrthoDB" id="6054650at2759"/>
<gene>
    <name evidence="6" type="ORF">NMOB1V02_LOCUS8423</name>
</gene>
<dbReference type="Gene3D" id="1.10.1410.40">
    <property type="match status" value="1"/>
</dbReference>
<reference evidence="6" key="1">
    <citation type="submission" date="2020-11" db="EMBL/GenBank/DDBJ databases">
        <authorList>
            <person name="Tran Van P."/>
        </authorList>
    </citation>
    <scope>NUCLEOTIDE SEQUENCE</scope>
</reference>
<evidence type="ECO:0000256" key="4">
    <source>
        <dbReference type="ARBA" id="ARBA00023211"/>
    </source>
</evidence>
<dbReference type="AlphaFoldDB" id="A0A7R9BSI7"/>
<dbReference type="Gene3D" id="3.30.460.90">
    <property type="match status" value="1"/>
</dbReference>
<dbReference type="SMART" id="SM01265">
    <property type="entry name" value="Mab-21"/>
    <property type="match status" value="1"/>
</dbReference>
<feature type="compositionally biased region" description="Basic and acidic residues" evidence="5">
    <location>
        <begin position="20"/>
        <end position="33"/>
    </location>
</feature>
<feature type="compositionally biased region" description="Polar residues" evidence="5">
    <location>
        <begin position="123"/>
        <end position="136"/>
    </location>
</feature>
<name>A0A7R9BSI7_9CRUS</name>
<dbReference type="GO" id="GO:0005525">
    <property type="term" value="F:GTP binding"/>
    <property type="evidence" value="ECO:0007669"/>
    <property type="project" value="UniProtKB-KW"/>
</dbReference>
<feature type="compositionally biased region" description="Basic and acidic residues" evidence="5">
    <location>
        <begin position="137"/>
        <end position="150"/>
    </location>
</feature>
<dbReference type="InterPro" id="IPR024810">
    <property type="entry name" value="MAB21L/cGLR"/>
</dbReference>
<feature type="region of interest" description="Disordered" evidence="5">
    <location>
        <begin position="115"/>
        <end position="154"/>
    </location>
</feature>
<keyword evidence="4" id="KW-0464">Manganese</keyword>
<protein>
    <submittedName>
        <fullName evidence="6">Uncharacterized protein</fullName>
    </submittedName>
</protein>
<feature type="region of interest" description="Disordered" evidence="5">
    <location>
        <begin position="1"/>
        <end position="33"/>
    </location>
</feature>
<evidence type="ECO:0000256" key="3">
    <source>
        <dbReference type="ARBA" id="ARBA00023134"/>
    </source>
</evidence>
<evidence type="ECO:0000256" key="1">
    <source>
        <dbReference type="ARBA" id="ARBA00001936"/>
    </source>
</evidence>